<keyword evidence="1" id="KW-0677">Repeat</keyword>
<evidence type="ECO:0000313" key="3">
    <source>
        <dbReference type="Proteomes" id="UP000027584"/>
    </source>
</evidence>
<comment type="caution">
    <text evidence="2">The sequence shown here is derived from an EMBL/GenBank/DDBJ whole genome shotgun (WGS) entry which is preliminary data.</text>
</comment>
<dbReference type="PANTHER" id="PTHR43215:SF14">
    <property type="entry name" value="RADIAL SPOKE HEAD 1 HOMOLOG"/>
    <property type="match status" value="1"/>
</dbReference>
<dbReference type="Gene3D" id="2.20.110.10">
    <property type="entry name" value="Histone H3 K4-specific methyltransferase SET7/9 N-terminal domain"/>
    <property type="match status" value="2"/>
</dbReference>
<dbReference type="EMBL" id="CCBC010000214">
    <property type="protein sequence ID" value="CDO19034.1"/>
    <property type="molecule type" value="Genomic_DNA"/>
</dbReference>
<dbReference type="InterPro" id="IPR014590">
    <property type="entry name" value="UCP034300_MORN_rpt-cont"/>
</dbReference>
<evidence type="ECO:0000256" key="1">
    <source>
        <dbReference type="ARBA" id="ARBA00022737"/>
    </source>
</evidence>
<reference evidence="2 3" key="1">
    <citation type="submission" date="2014-02" db="EMBL/GenBank/DDBJ databases">
        <authorList>
            <person name="Manrique M."/>
        </authorList>
    </citation>
    <scope>NUCLEOTIDE SEQUENCE [LARGE SCALE GENOMIC DNA]</scope>
    <source>
        <strain evidence="2 3">LMG17956</strain>
    </source>
</reference>
<dbReference type="Pfam" id="PF02493">
    <property type="entry name" value="MORN"/>
    <property type="match status" value="3"/>
</dbReference>
<evidence type="ECO:0000313" key="2">
    <source>
        <dbReference type="EMBL" id="CDO19034.1"/>
    </source>
</evidence>
<dbReference type="AlphaFoldDB" id="A0A060RJA2"/>
<dbReference type="PIRSF" id="PIRSF034300">
    <property type="entry name" value="UCP034300"/>
    <property type="match status" value="1"/>
</dbReference>
<name>A0A060RJA2_9STRE</name>
<dbReference type="SMART" id="SM00698">
    <property type="entry name" value="MORN"/>
    <property type="match status" value="3"/>
</dbReference>
<gene>
    <name evidence="2" type="ORF">BN963_SGAL_02241</name>
</gene>
<sequence length="126" mass="13940">MKKIKITRGRIELLTVLILIICGLSVFTLSMKSKTTLTYDNGKITYTGYVVNHRINGQGKLTYENGDTYEGNFVDGVFEGQGTFTSNSGWTYQGEFKNGQPDGQGTLTAQNGEVYTGTFKQGIFQK</sequence>
<accession>A0A060RJA2</accession>
<evidence type="ECO:0008006" key="4">
    <source>
        <dbReference type="Google" id="ProtNLM"/>
    </source>
</evidence>
<reference evidence="2 3" key="2">
    <citation type="submission" date="2014-05" db="EMBL/GenBank/DDBJ databases">
        <title>Genome sequence of Streptococcus gallolyticus.</title>
        <authorList>
            <person name="Del Campo R."/>
        </authorList>
    </citation>
    <scope>NUCLEOTIDE SEQUENCE [LARGE SCALE GENOMIC DNA]</scope>
    <source>
        <strain evidence="2 3">LMG17956</strain>
    </source>
</reference>
<organism evidence="2 3">
    <name type="scientific">Streptococcus gallolyticus</name>
    <dbReference type="NCBI Taxonomy" id="315405"/>
    <lineage>
        <taxon>Bacteria</taxon>
        <taxon>Bacillati</taxon>
        <taxon>Bacillota</taxon>
        <taxon>Bacilli</taxon>
        <taxon>Lactobacillales</taxon>
        <taxon>Streptococcaceae</taxon>
        <taxon>Streptococcus</taxon>
    </lineage>
</organism>
<dbReference type="PANTHER" id="PTHR43215">
    <property type="entry name" value="RADIAL SPOKE HEAD 1 HOMOLOG"/>
    <property type="match status" value="1"/>
</dbReference>
<proteinExistence type="predicted"/>
<protein>
    <recommendedName>
        <fullName evidence="4">MORN repeat protein</fullName>
    </recommendedName>
</protein>
<dbReference type="SUPFAM" id="SSF82185">
    <property type="entry name" value="Histone H3 K4-specific methyltransferase SET7/9 N-terminal domain"/>
    <property type="match status" value="1"/>
</dbReference>
<dbReference type="Proteomes" id="UP000027584">
    <property type="component" value="Unassembled WGS sequence"/>
</dbReference>
<dbReference type="InterPro" id="IPR003409">
    <property type="entry name" value="MORN"/>
</dbReference>